<evidence type="ECO:0000313" key="3">
    <source>
        <dbReference type="Proteomes" id="UP000054011"/>
    </source>
</evidence>
<dbReference type="AlphaFoldDB" id="A0A100Y1S0"/>
<gene>
    <name evidence="2" type="ORF">ATE80_25765</name>
</gene>
<dbReference type="Proteomes" id="UP000054011">
    <property type="component" value="Unassembled WGS sequence"/>
</dbReference>
<dbReference type="EMBL" id="LNSV01000095">
    <property type="protein sequence ID" value="KUH36054.1"/>
    <property type="molecule type" value="Genomic_DNA"/>
</dbReference>
<protein>
    <submittedName>
        <fullName evidence="2">Uncharacterized protein</fullName>
    </submittedName>
</protein>
<evidence type="ECO:0000313" key="2">
    <source>
        <dbReference type="EMBL" id="KUH36054.1"/>
    </source>
</evidence>
<accession>A0A100Y1S0</accession>
<dbReference type="STRING" id="936756.ATE80_25765"/>
<feature type="region of interest" description="Disordered" evidence="1">
    <location>
        <begin position="52"/>
        <end position="75"/>
    </location>
</feature>
<comment type="caution">
    <text evidence="2">The sequence shown here is derived from an EMBL/GenBank/DDBJ whole genome shotgun (WGS) entry which is preliminary data.</text>
</comment>
<reference evidence="2 3" key="1">
    <citation type="submission" date="2015-11" db="EMBL/GenBank/DDBJ databases">
        <title>Genome-wide analysis reveals the secondary metabolome in Streptomyces kanasensis ZX01.</title>
        <authorList>
            <person name="Zhang G."/>
            <person name="Han L."/>
            <person name="Feng J."/>
            <person name="Zhang X."/>
        </authorList>
    </citation>
    <scope>NUCLEOTIDE SEQUENCE [LARGE SCALE GENOMIC DNA]</scope>
    <source>
        <strain evidence="2 3">ZX01</strain>
    </source>
</reference>
<keyword evidence="3" id="KW-1185">Reference proteome</keyword>
<sequence>MPETGGEPVDAREDFHRTVQLLSALALYAHTFGADPDFVDAVGPSLAVSLPELPPGAFPPGCDPHDGPQHPGGRP</sequence>
<feature type="compositionally biased region" description="Pro residues" evidence="1">
    <location>
        <begin position="52"/>
        <end position="62"/>
    </location>
</feature>
<organism evidence="2 3">
    <name type="scientific">Streptomyces kanasensis</name>
    <dbReference type="NCBI Taxonomy" id="936756"/>
    <lineage>
        <taxon>Bacteria</taxon>
        <taxon>Bacillati</taxon>
        <taxon>Actinomycetota</taxon>
        <taxon>Actinomycetes</taxon>
        <taxon>Kitasatosporales</taxon>
        <taxon>Streptomycetaceae</taxon>
        <taxon>Streptomyces</taxon>
    </lineage>
</organism>
<name>A0A100Y1S0_9ACTN</name>
<evidence type="ECO:0000256" key="1">
    <source>
        <dbReference type="SAM" id="MobiDB-lite"/>
    </source>
</evidence>
<proteinExistence type="predicted"/>
<dbReference type="OrthoDB" id="4245446at2"/>